<feature type="compositionally biased region" description="Polar residues" evidence="1">
    <location>
        <begin position="127"/>
        <end position="146"/>
    </location>
</feature>
<dbReference type="PROSITE" id="PS50106">
    <property type="entry name" value="PDZ"/>
    <property type="match status" value="1"/>
</dbReference>
<reference evidence="3 4" key="1">
    <citation type="journal article" date="2021" name="BMC Biol.">
        <title>Horizontally acquired antibacterial genes associated with adaptive radiation of ladybird beetles.</title>
        <authorList>
            <person name="Li H.S."/>
            <person name="Tang X.F."/>
            <person name="Huang Y.H."/>
            <person name="Xu Z.Y."/>
            <person name="Chen M.L."/>
            <person name="Du X.Y."/>
            <person name="Qiu B.Y."/>
            <person name="Chen P.T."/>
            <person name="Zhang W."/>
            <person name="Slipinski A."/>
            <person name="Escalona H.E."/>
            <person name="Waterhouse R.M."/>
            <person name="Zwick A."/>
            <person name="Pang H."/>
        </authorList>
    </citation>
    <scope>NUCLEOTIDE SEQUENCE [LARGE SCALE GENOMIC DNA]</scope>
    <source>
        <strain evidence="3">SYSU2018</strain>
    </source>
</reference>
<dbReference type="InterPro" id="IPR036034">
    <property type="entry name" value="PDZ_sf"/>
</dbReference>
<evidence type="ECO:0000256" key="1">
    <source>
        <dbReference type="SAM" id="MobiDB-lite"/>
    </source>
</evidence>
<organism evidence="3 4">
    <name type="scientific">Cryptolaemus montrouzieri</name>
    <dbReference type="NCBI Taxonomy" id="559131"/>
    <lineage>
        <taxon>Eukaryota</taxon>
        <taxon>Metazoa</taxon>
        <taxon>Ecdysozoa</taxon>
        <taxon>Arthropoda</taxon>
        <taxon>Hexapoda</taxon>
        <taxon>Insecta</taxon>
        <taxon>Pterygota</taxon>
        <taxon>Neoptera</taxon>
        <taxon>Endopterygota</taxon>
        <taxon>Coleoptera</taxon>
        <taxon>Polyphaga</taxon>
        <taxon>Cucujiformia</taxon>
        <taxon>Coccinelloidea</taxon>
        <taxon>Coccinellidae</taxon>
        <taxon>Scymninae</taxon>
        <taxon>Scymnini</taxon>
        <taxon>Cryptolaemus</taxon>
    </lineage>
</organism>
<dbReference type="EMBL" id="JABFTP020000144">
    <property type="protein sequence ID" value="KAL3282570.1"/>
    <property type="molecule type" value="Genomic_DNA"/>
</dbReference>
<feature type="region of interest" description="Disordered" evidence="1">
    <location>
        <begin position="121"/>
        <end position="160"/>
    </location>
</feature>
<proteinExistence type="predicted"/>
<dbReference type="SMART" id="SM00228">
    <property type="entry name" value="PDZ"/>
    <property type="match status" value="1"/>
</dbReference>
<feature type="domain" description="PDZ" evidence="2">
    <location>
        <begin position="56"/>
        <end position="124"/>
    </location>
</feature>
<gene>
    <name evidence="3" type="ORF">HHI36_005748</name>
</gene>
<name>A0ABD2NVA6_9CUCU</name>
<dbReference type="Gene3D" id="2.30.42.10">
    <property type="match status" value="1"/>
</dbReference>
<keyword evidence="4" id="KW-1185">Reference proteome</keyword>
<evidence type="ECO:0000313" key="3">
    <source>
        <dbReference type="EMBL" id="KAL3282570.1"/>
    </source>
</evidence>
<comment type="caution">
    <text evidence="3">The sequence shown here is derived from an EMBL/GenBank/DDBJ whole genome shotgun (WGS) entry which is preliminary data.</text>
</comment>
<dbReference type="AlphaFoldDB" id="A0ABD2NVA6"/>
<dbReference type="SUPFAM" id="SSF50156">
    <property type="entry name" value="PDZ domain-like"/>
    <property type="match status" value="1"/>
</dbReference>
<evidence type="ECO:0000259" key="2">
    <source>
        <dbReference type="PROSITE" id="PS50106"/>
    </source>
</evidence>
<dbReference type="Pfam" id="PF00595">
    <property type="entry name" value="PDZ"/>
    <property type="match status" value="1"/>
</dbReference>
<dbReference type="InterPro" id="IPR001478">
    <property type="entry name" value="PDZ"/>
</dbReference>
<dbReference type="Proteomes" id="UP001516400">
    <property type="component" value="Unassembled WGS sequence"/>
</dbReference>
<protein>
    <recommendedName>
        <fullName evidence="2">PDZ domain-containing protein</fullName>
    </recommendedName>
</protein>
<sequence length="224" mass="24006">MFDCIVPDEVNGIAFITVGDLSSLVSIVADDVDGTKFMVADDVGGTGSMVADDVDGVGMTASDDVAVIGLTEVGFGSPADGVLQRGDIITKVGNYDARDIRHQDAQNLFKNSGNTVRIVVQRDTSQKHPTSTGSSRTSSHNYSPLSVSPHLSPRGPSSNYSPGASALNPYYSLPFTPLDNDYFEVLDYAPGSRKPNSDGEIHVTKQKLFTDNVTRVYHKEEVKC</sequence>
<accession>A0ABD2NVA6</accession>
<evidence type="ECO:0000313" key="4">
    <source>
        <dbReference type="Proteomes" id="UP001516400"/>
    </source>
</evidence>